<feature type="domain" description="CHAT" evidence="1">
    <location>
        <begin position="725"/>
        <end position="1001"/>
    </location>
</feature>
<dbReference type="Gene3D" id="1.25.40.10">
    <property type="entry name" value="Tetratricopeptide repeat domain"/>
    <property type="match status" value="1"/>
</dbReference>
<dbReference type="RefSeq" id="WP_317923133.1">
    <property type="nucleotide sequence ID" value="NZ_CP137524.1"/>
</dbReference>
<organism evidence="2 3">
    <name type="scientific">Streptomyces coeruleorubidus</name>
    <dbReference type="NCBI Taxonomy" id="116188"/>
    <lineage>
        <taxon>Bacteria</taxon>
        <taxon>Bacillati</taxon>
        <taxon>Actinomycetota</taxon>
        <taxon>Actinomycetes</taxon>
        <taxon>Kitasatosporales</taxon>
        <taxon>Streptomycetaceae</taxon>
        <taxon>Streptomyces</taxon>
    </lineage>
</organism>
<dbReference type="InterPro" id="IPR011990">
    <property type="entry name" value="TPR-like_helical_dom_sf"/>
</dbReference>
<dbReference type="EMBL" id="CP137524">
    <property type="protein sequence ID" value="WOT32660.1"/>
    <property type="molecule type" value="Genomic_DNA"/>
</dbReference>
<reference evidence="2 3" key="1">
    <citation type="journal article" date="2021" name="J. Microbiol. Biotechnol.">
        <title>An Efficient Markerless Deletion System Suitable for the Industrial Strains of Streptomyces.</title>
        <authorList>
            <person name="Dong J."/>
            <person name="Wei J."/>
            <person name="Li H."/>
            <person name="Zhao S."/>
            <person name="Guan W."/>
        </authorList>
    </citation>
    <scope>NUCLEOTIDE SEQUENCE [LARGE SCALE GENOMIC DNA]</scope>
    <source>
        <strain evidence="2 3">CICC 11043</strain>
    </source>
</reference>
<evidence type="ECO:0000259" key="1">
    <source>
        <dbReference type="Pfam" id="PF12770"/>
    </source>
</evidence>
<name>A0ABZ0K3F3_STRC4</name>
<proteinExistence type="predicted"/>
<sequence>MASPDEERAWAFDAPEAVLAGRTHYNVAHHFFGLADRLTPEQVAADEKLLEVVYMVAGYHLARCQHLPEERADWDHHTTVFLFALVHAVRPGAVPQPLRESFAAHPPQVVAAHEIVHAVGNALFLPSVPARFKEGVTLGAALIGRAREGARGTKSEPHITFNYGTAMVSMADFGIDPEEAWPAGLHFMREAAAALPPGDPKREEMLALLLRTQAKMPPVVPPEGGVAAEMSHYMRVGDLDRLDMSLKGLQATIQAPGTDEAERSRRRFELAQLLRIRFEMRGELADLDASITELGAVLADGRLTKDERASAYSFLGLAQLDRYAALGQLGDLDAATEAVRRSHDPELAASPAHAQRLTNLAAVLTARFYIHQDQTDLDEAVDHLTYAVAATPPWQHDRPVMMIKLALALWERGKHAQGDADIEAAEAILRQVAGDPGELGPNQQLARMHLGQLLMIRGRDRGDVTDVVEAVEHHRITALSPTQDVRTRLHCAALWGATSMRLGAVDEARTAFRCALTELLPKLTARALSRKSQEVRLSELPALANVAAAVEIAAGRPREALVRLEQGRGVLLAQALRLRGRHEELAAASPALADRFEQVCAELVAAERSPEKRKESAAAFDELVDRIRALPGFEQFHRPPDWDQLSRAAAHGPIAVINVYGPACHVLLLHQPPGRDRGEVDVLPLDGVTEEEIGRRAAAFRTATAMLAGGVLGSERRRQNGVLKDTLRWLGRCIVRPVLTRLRVDRPRQGRPMPRLWWCPTGVLALLPLHAALLDEADVYTHDRVISSYTPTLGSLLYARHRPAPAPGDTSLIAVAVDAGDAYPRLTALDDELTATQQLSARRNELRDGQATPQAVLAALRSHTHAHLACHGVHDRRDPSRSRLLLHTGDLTLSELAAERLTEAEFAYLSACHSAAPGQELVDEVISVASAFQLCGYRQVIGSLWTVEDAMAPQLADGVYRALAAPDSPGAAYALHHAIGTLRQHSRYGDPLFWGSVIHSGP</sequence>
<dbReference type="Proteomes" id="UP001305002">
    <property type="component" value="Chromosome"/>
</dbReference>
<evidence type="ECO:0000313" key="3">
    <source>
        <dbReference type="Proteomes" id="UP001305002"/>
    </source>
</evidence>
<reference evidence="2 3" key="2">
    <citation type="journal article" date="2024" name="Microb. Biotechnol.">
        <title>The involvement of multiple ABC transporters in daunorubicin efflux in Streptomyces coeruleorubidus.</title>
        <authorList>
            <person name="Dong J."/>
            <person name="Ning J."/>
            <person name="Tian Y."/>
            <person name="Li H."/>
            <person name="Chen H."/>
            <person name="Guan W."/>
        </authorList>
    </citation>
    <scope>NUCLEOTIDE SEQUENCE [LARGE SCALE GENOMIC DNA]</scope>
    <source>
        <strain evidence="2 3">CICC 11043</strain>
    </source>
</reference>
<dbReference type="Pfam" id="PF12770">
    <property type="entry name" value="CHAT"/>
    <property type="match status" value="1"/>
</dbReference>
<protein>
    <submittedName>
        <fullName evidence="2">CHAT domain-containing protein</fullName>
    </submittedName>
</protein>
<evidence type="ECO:0000313" key="2">
    <source>
        <dbReference type="EMBL" id="WOT32660.1"/>
    </source>
</evidence>
<accession>A0ABZ0K3F3</accession>
<gene>
    <name evidence="2" type="ORF">R5U08_00105</name>
</gene>
<keyword evidence="3" id="KW-1185">Reference proteome</keyword>
<dbReference type="InterPro" id="IPR024983">
    <property type="entry name" value="CHAT_dom"/>
</dbReference>